<keyword evidence="2" id="KW-1185">Reference proteome</keyword>
<dbReference type="GeneID" id="55014823"/>
<name>A0A4V0ZN91_9CAUD</name>
<evidence type="ECO:0000313" key="1">
    <source>
        <dbReference type="EMBL" id="QBJ05128.1"/>
    </source>
</evidence>
<accession>A0A4V0ZN91</accession>
<organism evidence="1 2">
    <name type="scientific">Staphylococcus phage vB_SpsS_QT1</name>
    <dbReference type="NCBI Taxonomy" id="2510452"/>
    <lineage>
        <taxon>Viruses</taxon>
        <taxon>Duplodnaviria</taxon>
        <taxon>Heunggongvirae</taxon>
        <taxon>Uroviricota</taxon>
        <taxon>Caudoviricetes</taxon>
        <taxon>Fibralongavirus</taxon>
        <taxon>Fibralongavirus QT1</taxon>
    </lineage>
</organism>
<protein>
    <submittedName>
        <fullName evidence="1">Uncharacterized protein</fullName>
    </submittedName>
</protein>
<dbReference type="RefSeq" id="YP_009823313.1">
    <property type="nucleotide sequence ID" value="NC_048192.1"/>
</dbReference>
<proteinExistence type="predicted"/>
<dbReference type="EMBL" id="MK450538">
    <property type="protein sequence ID" value="QBJ05128.1"/>
    <property type="molecule type" value="Genomic_DNA"/>
</dbReference>
<evidence type="ECO:0000313" key="2">
    <source>
        <dbReference type="Proteomes" id="UP000310300"/>
    </source>
</evidence>
<dbReference type="KEGG" id="vg:55014823"/>
<reference evidence="2" key="1">
    <citation type="submission" date="2019-01" db="EMBL/GenBank/DDBJ databases">
        <title>New genus Fibralongavirus in Staphylococcus pseudintermedius Siphoviridae phages.</title>
        <authorList>
            <person name="Zeman M."/>
            <person name="Vrbovska V."/>
            <person name="Bardy P."/>
            <person name="Pantucek R."/>
        </authorList>
    </citation>
    <scope>NUCLEOTIDE SEQUENCE [LARGE SCALE GENOMIC DNA]</scope>
</reference>
<dbReference type="Proteomes" id="UP000310300">
    <property type="component" value="Segment"/>
</dbReference>
<sequence>MNLENMSNEQLINEVKYLNALIQTLVSKNAELTLNLANYETQARLNKDNEASDE</sequence>